<gene>
    <name evidence="1" type="ORF">GX453_07880</name>
</gene>
<dbReference type="EMBL" id="JAAYVO010000108">
    <property type="protein sequence ID" value="NLH35917.1"/>
    <property type="molecule type" value="Genomic_DNA"/>
</dbReference>
<reference evidence="1 2" key="1">
    <citation type="journal article" date="2020" name="Biotechnol. Biofuels">
        <title>New insights from the biogas microbiome by comprehensive genome-resolved metagenomics of nearly 1600 species originating from multiple anaerobic digesters.</title>
        <authorList>
            <person name="Campanaro S."/>
            <person name="Treu L."/>
            <person name="Rodriguez-R L.M."/>
            <person name="Kovalovszki A."/>
            <person name="Ziels R.M."/>
            <person name="Maus I."/>
            <person name="Zhu X."/>
            <person name="Kougias P.G."/>
            <person name="Basile A."/>
            <person name="Luo G."/>
            <person name="Schluter A."/>
            <person name="Konstantinidis K.T."/>
            <person name="Angelidaki I."/>
        </authorList>
    </citation>
    <scope>NUCLEOTIDE SEQUENCE [LARGE SCALE GENOMIC DNA]</scope>
    <source>
        <strain evidence="1">AS27yjCOA_61</strain>
    </source>
</reference>
<accession>A0A847J3H2</accession>
<dbReference type="InterPro" id="IPR013785">
    <property type="entry name" value="Aldolase_TIM"/>
</dbReference>
<comment type="caution">
    <text evidence="1">The sequence shown here is derived from an EMBL/GenBank/DDBJ whole genome shotgun (WGS) entry which is preliminary data.</text>
</comment>
<dbReference type="Gene3D" id="3.20.20.70">
    <property type="entry name" value="Aldolase class I"/>
    <property type="match status" value="1"/>
</dbReference>
<organism evidence="1 2">
    <name type="scientific">Pseudolactococcus chungangensis</name>
    <dbReference type="NCBI Taxonomy" id="451457"/>
    <lineage>
        <taxon>Bacteria</taxon>
        <taxon>Bacillati</taxon>
        <taxon>Bacillota</taxon>
        <taxon>Bacilli</taxon>
        <taxon>Lactobacillales</taxon>
        <taxon>Streptococcaceae</taxon>
        <taxon>Pseudolactococcus</taxon>
    </lineage>
</organism>
<protein>
    <submittedName>
        <fullName evidence="1">Uncharacterized protein</fullName>
    </submittedName>
</protein>
<dbReference type="Proteomes" id="UP000559962">
    <property type="component" value="Unassembled WGS sequence"/>
</dbReference>
<sequence>MINAISSTNFDVVLIDLFFKWIAFASSEINQLKRKANGGQRLVISYINIGAAEKFRYYWEKDRRRQKLNMKICSISLKFFSLSFRLWCL</sequence>
<evidence type="ECO:0000313" key="1">
    <source>
        <dbReference type="EMBL" id="NLH35917.1"/>
    </source>
</evidence>
<evidence type="ECO:0000313" key="2">
    <source>
        <dbReference type="Proteomes" id="UP000559962"/>
    </source>
</evidence>
<dbReference type="InterPro" id="IPR016062">
    <property type="entry name" value="TM1410-rel"/>
</dbReference>
<dbReference type="AlphaFoldDB" id="A0A847J3H2"/>
<dbReference type="PRINTS" id="PR01545">
    <property type="entry name" value="THEMAYE10DUF"/>
</dbReference>
<name>A0A847J3H2_9LACT</name>
<proteinExistence type="predicted"/>